<dbReference type="EMBL" id="CABFVA020000016">
    <property type="protein sequence ID" value="VVM05234.1"/>
    <property type="molecule type" value="Genomic_DNA"/>
</dbReference>
<accession>A0A5E6MGN6</accession>
<keyword evidence="2" id="KW-0732">Signal</keyword>
<dbReference type="AlphaFoldDB" id="A0A5E6MGN6"/>
<reference evidence="3 4" key="1">
    <citation type="submission" date="2019-09" db="EMBL/GenBank/DDBJ databases">
        <authorList>
            <person name="Cremers G."/>
        </authorList>
    </citation>
    <scope>NUCLEOTIDE SEQUENCE [LARGE SCALE GENOMIC DNA]</scope>
    <source>
        <strain evidence="3">4A</strain>
    </source>
</reference>
<protein>
    <submittedName>
        <fullName evidence="3">Uncharacterized protein</fullName>
    </submittedName>
</protein>
<feature type="region of interest" description="Disordered" evidence="1">
    <location>
        <begin position="35"/>
        <end position="103"/>
    </location>
</feature>
<dbReference type="Proteomes" id="UP000334923">
    <property type="component" value="Unassembled WGS sequence"/>
</dbReference>
<evidence type="ECO:0000313" key="4">
    <source>
        <dbReference type="Proteomes" id="UP000334923"/>
    </source>
</evidence>
<feature type="signal peptide" evidence="2">
    <location>
        <begin position="1"/>
        <end position="21"/>
    </location>
</feature>
<sequence length="103" mass="10813">MRSAAIAVLLLSLACSPALLAGVLQTSKGLRLSILHQSPSDGPKTASADQALARDGGKDKHKPADIAKVAAPKGRVKVRSVAGSRWKKGDRRQTETDSVTSRK</sequence>
<proteinExistence type="predicted"/>
<name>A0A5E6MGN6_9BACT</name>
<evidence type="ECO:0000313" key="3">
    <source>
        <dbReference type="EMBL" id="VVM05234.1"/>
    </source>
</evidence>
<feature type="chain" id="PRO_5022940985" evidence="2">
    <location>
        <begin position="22"/>
        <end position="103"/>
    </location>
</feature>
<evidence type="ECO:0000256" key="1">
    <source>
        <dbReference type="SAM" id="MobiDB-lite"/>
    </source>
</evidence>
<keyword evidence="4" id="KW-1185">Reference proteome</keyword>
<feature type="compositionally biased region" description="Basic and acidic residues" evidence="1">
    <location>
        <begin position="55"/>
        <end position="65"/>
    </location>
</feature>
<organism evidence="3 4">
    <name type="scientific">Methylacidimicrobium tartarophylax</name>
    <dbReference type="NCBI Taxonomy" id="1041768"/>
    <lineage>
        <taxon>Bacteria</taxon>
        <taxon>Pseudomonadati</taxon>
        <taxon>Verrucomicrobiota</taxon>
        <taxon>Methylacidimicrobium</taxon>
    </lineage>
</organism>
<evidence type="ECO:0000256" key="2">
    <source>
        <dbReference type="SAM" id="SignalP"/>
    </source>
</evidence>
<gene>
    <name evidence="3" type="ORF">MAMT_00532</name>
</gene>
<dbReference type="PROSITE" id="PS51257">
    <property type="entry name" value="PROKAR_LIPOPROTEIN"/>
    <property type="match status" value="1"/>
</dbReference>